<dbReference type="RefSeq" id="WP_264942565.1">
    <property type="nucleotide sequence ID" value="NZ_JAPDRA010000001.1"/>
</dbReference>
<evidence type="ECO:0000259" key="1">
    <source>
        <dbReference type="Pfam" id="PF02581"/>
    </source>
</evidence>
<dbReference type="CDD" id="cd00564">
    <property type="entry name" value="TMP_TenI"/>
    <property type="match status" value="1"/>
</dbReference>
<proteinExistence type="predicted"/>
<keyword evidence="3" id="KW-1185">Reference proteome</keyword>
<dbReference type="Pfam" id="PF02581">
    <property type="entry name" value="TMP-TENI"/>
    <property type="match status" value="1"/>
</dbReference>
<feature type="domain" description="Thiamine phosphate synthase/TenI" evidence="1">
    <location>
        <begin position="95"/>
        <end position="172"/>
    </location>
</feature>
<dbReference type="Gene3D" id="3.20.20.70">
    <property type="entry name" value="Aldolase class I"/>
    <property type="match status" value="1"/>
</dbReference>
<protein>
    <submittedName>
        <fullName evidence="2">Thiamine phosphate synthase</fullName>
    </submittedName>
</protein>
<evidence type="ECO:0000313" key="3">
    <source>
        <dbReference type="Proteomes" id="UP001596977"/>
    </source>
</evidence>
<dbReference type="InterPro" id="IPR013785">
    <property type="entry name" value="Aldolase_TIM"/>
</dbReference>
<dbReference type="EMBL" id="JBHTJG010000001">
    <property type="protein sequence ID" value="MFD0945181.1"/>
    <property type="molecule type" value="Genomic_DNA"/>
</dbReference>
<dbReference type="InterPro" id="IPR022998">
    <property type="entry name" value="ThiamineP_synth_TenI"/>
</dbReference>
<comment type="caution">
    <text evidence="2">The sequence shown here is derived from an EMBL/GenBank/DDBJ whole genome shotgun (WGS) entry which is preliminary data.</text>
</comment>
<name>A0ABW3H141_9SPHN</name>
<dbReference type="Proteomes" id="UP001596977">
    <property type="component" value="Unassembled WGS sequence"/>
</dbReference>
<organism evidence="2 3">
    <name type="scientific">Sphingomonas canadensis</name>
    <dbReference type="NCBI Taxonomy" id="1219257"/>
    <lineage>
        <taxon>Bacteria</taxon>
        <taxon>Pseudomonadati</taxon>
        <taxon>Pseudomonadota</taxon>
        <taxon>Alphaproteobacteria</taxon>
        <taxon>Sphingomonadales</taxon>
        <taxon>Sphingomonadaceae</taxon>
        <taxon>Sphingomonas</taxon>
    </lineage>
</organism>
<dbReference type="InterPro" id="IPR036206">
    <property type="entry name" value="ThiamineP_synth_sf"/>
</dbReference>
<sequence>MQRRHPPLPRLWLMTDERMGERLWDVLERLPRGAGVIFRHYALPPAERRALFARVLRTARRRRLVLLRAGGMPMRGEMGTHGRRERSRGLRSFPAHDRREAIAAVRAGADLLLVSPVYPTRSHPGARTLGRVGLGQVIRETGTPVIALGGMNAANARGLRALNIHGWAAIDAWTGG</sequence>
<gene>
    <name evidence="2" type="ORF">ACFQ1E_02395</name>
</gene>
<accession>A0ABW3H141</accession>
<dbReference type="SUPFAM" id="SSF51391">
    <property type="entry name" value="Thiamin phosphate synthase"/>
    <property type="match status" value="1"/>
</dbReference>
<reference evidence="3" key="1">
    <citation type="journal article" date="2019" name="Int. J. Syst. Evol. Microbiol.">
        <title>The Global Catalogue of Microorganisms (GCM) 10K type strain sequencing project: providing services to taxonomists for standard genome sequencing and annotation.</title>
        <authorList>
            <consortium name="The Broad Institute Genomics Platform"/>
            <consortium name="The Broad Institute Genome Sequencing Center for Infectious Disease"/>
            <person name="Wu L."/>
            <person name="Ma J."/>
        </authorList>
    </citation>
    <scope>NUCLEOTIDE SEQUENCE [LARGE SCALE GENOMIC DNA]</scope>
    <source>
        <strain evidence="3">CCUG 62982</strain>
    </source>
</reference>
<evidence type="ECO:0000313" key="2">
    <source>
        <dbReference type="EMBL" id="MFD0945181.1"/>
    </source>
</evidence>